<organism evidence="3 4">
    <name type="scientific">Halobium palmae</name>
    <dbReference type="NCBI Taxonomy" id="1776492"/>
    <lineage>
        <taxon>Archaea</taxon>
        <taxon>Methanobacteriati</taxon>
        <taxon>Methanobacteriota</taxon>
        <taxon>Stenosarchaea group</taxon>
        <taxon>Halobacteria</taxon>
        <taxon>Halobacteriales</taxon>
        <taxon>Haloferacaceae</taxon>
        <taxon>Halobium</taxon>
    </lineage>
</organism>
<evidence type="ECO:0000259" key="2">
    <source>
        <dbReference type="Pfam" id="PF09339"/>
    </source>
</evidence>
<dbReference type="AlphaFoldDB" id="A0ABD5RX52"/>
<dbReference type="EMBL" id="JBHSWU010000087">
    <property type="protein sequence ID" value="MFC6724019.1"/>
    <property type="molecule type" value="Genomic_DNA"/>
</dbReference>
<feature type="region of interest" description="Disordered" evidence="1">
    <location>
        <begin position="1"/>
        <end position="23"/>
    </location>
</feature>
<dbReference type="Pfam" id="PF09339">
    <property type="entry name" value="HTH_IclR"/>
    <property type="match status" value="1"/>
</dbReference>
<reference evidence="3 4" key="1">
    <citation type="journal article" date="2019" name="Int. J. Syst. Evol. Microbiol.">
        <title>The Global Catalogue of Microorganisms (GCM) 10K type strain sequencing project: providing services to taxonomists for standard genome sequencing and annotation.</title>
        <authorList>
            <consortium name="The Broad Institute Genomics Platform"/>
            <consortium name="The Broad Institute Genome Sequencing Center for Infectious Disease"/>
            <person name="Wu L."/>
            <person name="Ma J."/>
        </authorList>
    </citation>
    <scope>NUCLEOTIDE SEQUENCE [LARGE SCALE GENOMIC DNA]</scope>
    <source>
        <strain evidence="3 4">NBRC 111368</strain>
    </source>
</reference>
<dbReference type="InterPro" id="IPR036390">
    <property type="entry name" value="WH_DNA-bd_sf"/>
</dbReference>
<gene>
    <name evidence="3" type="ORF">ACFQE1_06450</name>
</gene>
<proteinExistence type="predicted"/>
<dbReference type="InterPro" id="IPR005471">
    <property type="entry name" value="Tscrpt_reg_IclR_N"/>
</dbReference>
<sequence length="119" mass="13764">MGTESIDIRTFEEGEEGEFSDGGDTERVVRFLAENDDRAWKATAIAEQTGVDRDSVSTRLVRLEERGIVRHKEPYWAITDDERRLAGAYRLHEATERQDERYGQESRDDWQPADQTADE</sequence>
<evidence type="ECO:0000313" key="3">
    <source>
        <dbReference type="EMBL" id="MFC6724019.1"/>
    </source>
</evidence>
<feature type="domain" description="HTH iclR-type" evidence="2">
    <location>
        <begin position="28"/>
        <end position="71"/>
    </location>
</feature>
<protein>
    <submittedName>
        <fullName evidence="3">MarR family transcriptional regulator</fullName>
    </submittedName>
</protein>
<evidence type="ECO:0000313" key="4">
    <source>
        <dbReference type="Proteomes" id="UP001596328"/>
    </source>
</evidence>
<feature type="compositionally biased region" description="Basic and acidic residues" evidence="1">
    <location>
        <begin position="1"/>
        <end position="12"/>
    </location>
</feature>
<feature type="compositionally biased region" description="Acidic residues" evidence="1">
    <location>
        <begin position="13"/>
        <end position="23"/>
    </location>
</feature>
<dbReference type="InterPro" id="IPR036388">
    <property type="entry name" value="WH-like_DNA-bd_sf"/>
</dbReference>
<keyword evidence="4" id="KW-1185">Reference proteome</keyword>
<evidence type="ECO:0000256" key="1">
    <source>
        <dbReference type="SAM" id="MobiDB-lite"/>
    </source>
</evidence>
<feature type="region of interest" description="Disordered" evidence="1">
    <location>
        <begin position="93"/>
        <end position="119"/>
    </location>
</feature>
<dbReference type="GO" id="GO:0006355">
    <property type="term" value="P:regulation of DNA-templated transcription"/>
    <property type="evidence" value="ECO:0007669"/>
    <property type="project" value="UniProtKB-ARBA"/>
</dbReference>
<feature type="compositionally biased region" description="Basic and acidic residues" evidence="1">
    <location>
        <begin position="93"/>
        <end position="110"/>
    </location>
</feature>
<dbReference type="SUPFAM" id="SSF46785">
    <property type="entry name" value="Winged helix' DNA-binding domain"/>
    <property type="match status" value="1"/>
</dbReference>
<name>A0ABD5RX52_9EURY</name>
<dbReference type="Proteomes" id="UP001596328">
    <property type="component" value="Unassembled WGS sequence"/>
</dbReference>
<dbReference type="Gene3D" id="1.10.10.10">
    <property type="entry name" value="Winged helix-like DNA-binding domain superfamily/Winged helix DNA-binding domain"/>
    <property type="match status" value="1"/>
</dbReference>
<accession>A0ABD5RX52</accession>
<comment type="caution">
    <text evidence="3">The sequence shown here is derived from an EMBL/GenBank/DDBJ whole genome shotgun (WGS) entry which is preliminary data.</text>
</comment>